<gene>
    <name evidence="2" type="ORF">IB286_03495</name>
</gene>
<organism evidence="2 3">
    <name type="scientific">Spongiibacter pelagi</name>
    <dbReference type="NCBI Taxonomy" id="2760804"/>
    <lineage>
        <taxon>Bacteria</taxon>
        <taxon>Pseudomonadati</taxon>
        <taxon>Pseudomonadota</taxon>
        <taxon>Gammaproteobacteria</taxon>
        <taxon>Cellvibrionales</taxon>
        <taxon>Spongiibacteraceae</taxon>
        <taxon>Spongiibacter</taxon>
    </lineage>
</organism>
<dbReference type="InterPro" id="IPR029787">
    <property type="entry name" value="Nucleotide_cyclase"/>
</dbReference>
<dbReference type="SUPFAM" id="SSF55073">
    <property type="entry name" value="Nucleotide cyclase"/>
    <property type="match status" value="1"/>
</dbReference>
<dbReference type="InterPro" id="IPR000014">
    <property type="entry name" value="PAS"/>
</dbReference>
<dbReference type="InterPro" id="IPR001633">
    <property type="entry name" value="EAL_dom"/>
</dbReference>
<protein>
    <submittedName>
        <fullName evidence="2">EAL domain-containing protein</fullName>
    </submittedName>
</protein>
<dbReference type="InterPro" id="IPR000160">
    <property type="entry name" value="GGDEF_dom"/>
</dbReference>
<dbReference type="SMART" id="SM00052">
    <property type="entry name" value="EAL"/>
    <property type="match status" value="1"/>
</dbReference>
<accession>A0A927BYS9</accession>
<dbReference type="GO" id="GO:0071111">
    <property type="term" value="F:cyclic-guanylate-specific phosphodiesterase activity"/>
    <property type="evidence" value="ECO:0007669"/>
    <property type="project" value="InterPro"/>
</dbReference>
<dbReference type="Gene3D" id="3.30.450.20">
    <property type="entry name" value="PAS domain"/>
    <property type="match status" value="1"/>
</dbReference>
<dbReference type="InterPro" id="IPR035965">
    <property type="entry name" value="PAS-like_dom_sf"/>
</dbReference>
<evidence type="ECO:0000313" key="2">
    <source>
        <dbReference type="EMBL" id="MBD2858059.1"/>
    </source>
</evidence>
<dbReference type="InterPro" id="IPR035919">
    <property type="entry name" value="EAL_sf"/>
</dbReference>
<evidence type="ECO:0000313" key="3">
    <source>
        <dbReference type="Proteomes" id="UP000610558"/>
    </source>
</evidence>
<dbReference type="InterPro" id="IPR050706">
    <property type="entry name" value="Cyclic-di-GMP_PDE-like"/>
</dbReference>
<dbReference type="PANTHER" id="PTHR33121:SF23">
    <property type="entry name" value="CYCLIC DI-GMP PHOSPHODIESTERASE PDEB"/>
    <property type="match status" value="1"/>
</dbReference>
<name>A0A927BYS9_9GAMM</name>
<proteinExistence type="predicted"/>
<dbReference type="EMBL" id="JACXLD010000001">
    <property type="protein sequence ID" value="MBD2858059.1"/>
    <property type="molecule type" value="Genomic_DNA"/>
</dbReference>
<reference evidence="2" key="1">
    <citation type="submission" date="2020-09" db="EMBL/GenBank/DDBJ databases">
        <authorList>
            <person name="Yoon J.-W."/>
        </authorList>
    </citation>
    <scope>NUCLEOTIDE SEQUENCE</scope>
    <source>
        <strain evidence="2">KMU-158</strain>
    </source>
</reference>
<dbReference type="SUPFAM" id="SSF55785">
    <property type="entry name" value="PYP-like sensor domain (PAS domain)"/>
    <property type="match status" value="1"/>
</dbReference>
<dbReference type="Gene3D" id="3.30.70.270">
    <property type="match status" value="1"/>
</dbReference>
<feature type="domain" description="EAL" evidence="1">
    <location>
        <begin position="421"/>
        <end position="666"/>
    </location>
</feature>
<evidence type="ECO:0000259" key="1">
    <source>
        <dbReference type="PROSITE" id="PS50883"/>
    </source>
</evidence>
<dbReference type="InterPro" id="IPR043128">
    <property type="entry name" value="Rev_trsase/Diguanyl_cyclase"/>
</dbReference>
<sequence length="666" mass="75338">MTINPIINALFIQLGDDDISQLISRFRQAGNIVREHNAHTTEQLPKLLEDKDWDLIFLDEHQNEISPKQIQDILTRLHKSHLPILMISDGAQEQQLDPALAGVFSRDEMPRLVQACQRELRSLALQRELGALRKELEASSHRNQLLLSEHNDAICYVIDGMIIHANPRFWSLLGTEELDGFPIIDLVQTQDQEVLKGLLKKVEQEEESPPIEVRFIKEEESLRLKCLGSLASYEGESCIQLTLQEQDLQTGGGLTDISTGFASRQHFLSLLQAFLDGERNNNHAMIMIGLDDYSEIRSQFGVLDMEQLVSNLSQTLQNKLDVQLWGRLADDIFCALSKLPSNNTLDMVQKLGHTIEGQMFETHNKSQQCTITGVIYPINHLTPPSSELAIKSSFGLLKKLQIEGGNRSQIFAKDRQQLTQKNSVSEVVAEAIADKRLQLLYQPMVNLGDAHGDYYEVQLDIKDREEDEVSGGELLRTIEREPHDNKLDRWIVMEATKQLSHKRQAGEETVLVINLSSNVFHDTEFCPWLTVAIRASGLPTEAVILQFSEQSIASNLKLALDFNRQLSSLGMRLAVRNFCRNEEGNKFLSHLQPSMVKPGIRKEETISNEDVRRFVQLAKELQARITIPNVTSAAALANLWQIGPDFIQGSYINEPQPSMSYEFSSF</sequence>
<dbReference type="Pfam" id="PF00990">
    <property type="entry name" value="GGDEF"/>
    <property type="match status" value="1"/>
</dbReference>
<dbReference type="Pfam" id="PF00563">
    <property type="entry name" value="EAL"/>
    <property type="match status" value="1"/>
</dbReference>
<dbReference type="RefSeq" id="WP_190762442.1">
    <property type="nucleotide sequence ID" value="NZ_JACXLD010000001.1"/>
</dbReference>
<dbReference type="SUPFAM" id="SSF141868">
    <property type="entry name" value="EAL domain-like"/>
    <property type="match status" value="1"/>
</dbReference>
<keyword evidence="3" id="KW-1185">Reference proteome</keyword>
<comment type="caution">
    <text evidence="2">The sequence shown here is derived from an EMBL/GenBank/DDBJ whole genome shotgun (WGS) entry which is preliminary data.</text>
</comment>
<dbReference type="CDD" id="cd00130">
    <property type="entry name" value="PAS"/>
    <property type="match status" value="1"/>
</dbReference>
<dbReference type="PROSITE" id="PS50883">
    <property type="entry name" value="EAL"/>
    <property type="match status" value="1"/>
</dbReference>
<dbReference type="Gene3D" id="3.20.20.450">
    <property type="entry name" value="EAL domain"/>
    <property type="match status" value="1"/>
</dbReference>
<dbReference type="AlphaFoldDB" id="A0A927BYS9"/>
<dbReference type="Proteomes" id="UP000610558">
    <property type="component" value="Unassembled WGS sequence"/>
</dbReference>
<dbReference type="PANTHER" id="PTHR33121">
    <property type="entry name" value="CYCLIC DI-GMP PHOSPHODIESTERASE PDEF"/>
    <property type="match status" value="1"/>
</dbReference>
<dbReference type="CDD" id="cd01948">
    <property type="entry name" value="EAL"/>
    <property type="match status" value="1"/>
</dbReference>